<protein>
    <submittedName>
        <fullName evidence="1">Uncharacterized protein</fullName>
    </submittedName>
</protein>
<evidence type="ECO:0000313" key="1">
    <source>
        <dbReference type="EMBL" id="OKH39070.1"/>
    </source>
</evidence>
<dbReference type="EMBL" id="MRCE01000006">
    <property type="protein sequence ID" value="OKH39070.1"/>
    <property type="molecule type" value="Genomic_DNA"/>
</dbReference>
<gene>
    <name evidence="1" type="ORF">NIES2119_08040</name>
</gene>
<proteinExistence type="predicted"/>
<sequence length="70" mass="8285">MFFGLMFFTNLDDLINDCAFKYILLLRIQPVSIPLSFKEYELKDIAYFESKYPGFFERVCSLVAQDLLSR</sequence>
<evidence type="ECO:0000313" key="2">
    <source>
        <dbReference type="Proteomes" id="UP000185860"/>
    </source>
</evidence>
<reference evidence="1 2" key="1">
    <citation type="submission" date="2016-11" db="EMBL/GenBank/DDBJ databases">
        <title>Draft Genome Sequences of Nine Cyanobacterial Strains from Diverse Habitats.</title>
        <authorList>
            <person name="Zhu T."/>
            <person name="Hou S."/>
            <person name="Lu X."/>
            <person name="Hess W.R."/>
        </authorList>
    </citation>
    <scope>NUCLEOTIDE SEQUENCE [LARGE SCALE GENOMIC DNA]</scope>
    <source>
        <strain evidence="1 2">IAM M-71</strain>
    </source>
</reference>
<name>A0A1U7IP81_9CYAN</name>
<dbReference type="STRING" id="454136.NIES2119_08040"/>
<dbReference type="Proteomes" id="UP000185860">
    <property type="component" value="Unassembled WGS sequence"/>
</dbReference>
<accession>A0A1U7IP81</accession>
<comment type="caution">
    <text evidence="1">The sequence shown here is derived from an EMBL/GenBank/DDBJ whole genome shotgun (WGS) entry which is preliminary data.</text>
</comment>
<organism evidence="1 2">
    <name type="scientific">[Phormidium ambiguum] IAM M-71</name>
    <dbReference type="NCBI Taxonomy" id="454136"/>
    <lineage>
        <taxon>Bacteria</taxon>
        <taxon>Bacillati</taxon>
        <taxon>Cyanobacteriota</taxon>
        <taxon>Cyanophyceae</taxon>
        <taxon>Oscillatoriophycideae</taxon>
        <taxon>Aerosakkonematales</taxon>
        <taxon>Aerosakkonemataceae</taxon>
        <taxon>Floridanema</taxon>
    </lineage>
</organism>
<dbReference type="AlphaFoldDB" id="A0A1U7IP81"/>